<keyword evidence="2" id="KW-1185">Reference proteome</keyword>
<dbReference type="AlphaFoldDB" id="A0AAX2ZH37"/>
<dbReference type="RefSeq" id="WP_074916295.1">
    <property type="nucleotide sequence ID" value="NZ_CP081135.1"/>
</dbReference>
<reference evidence="1 2" key="1">
    <citation type="journal article" date="2023" name="Int. J. Syst. Evol. Microbiol.">
        <title>Terrisporobacter hibernicus sp. nov., isolated from bovine faeces in Northern Ireland.</title>
        <authorList>
            <person name="Mitchell M."/>
            <person name="Nguyen S.V."/>
            <person name="Connor M."/>
            <person name="Fairley D.J."/>
            <person name="Donoghue O."/>
            <person name="Marshall H."/>
            <person name="Koolman L."/>
            <person name="McMullan G."/>
            <person name="Schaffer K.E."/>
            <person name="McGrath J.W."/>
            <person name="Fanning S."/>
        </authorList>
    </citation>
    <scope>NUCLEOTIDE SEQUENCE [LARGE SCALE GENOMIC DNA]</scope>
    <source>
        <strain evidence="1 2">MCA3</strain>
    </source>
</reference>
<organism evidence="1 2">
    <name type="scientific">Terrisporobacter hibernicus</name>
    <dbReference type="NCBI Taxonomy" id="2813371"/>
    <lineage>
        <taxon>Bacteria</taxon>
        <taxon>Bacillati</taxon>
        <taxon>Bacillota</taxon>
        <taxon>Clostridia</taxon>
        <taxon>Peptostreptococcales</taxon>
        <taxon>Peptostreptococcaceae</taxon>
        <taxon>Terrisporobacter</taxon>
    </lineage>
</organism>
<sequence>MASTIKNYNDRLVIININSHTGDKIKLNLPVEFVKKLIKNNALNFFIFEEEIVDTQKMIKSLLDSFNYNLTGEILNLERYNGDLVKIKIQ</sequence>
<evidence type="ECO:0000313" key="2">
    <source>
        <dbReference type="Proteomes" id="UP001198983"/>
    </source>
</evidence>
<name>A0AAX2ZH37_9FIRM</name>
<proteinExistence type="predicted"/>
<accession>A0AAX2ZH37</accession>
<dbReference type="Proteomes" id="UP001198983">
    <property type="component" value="Chromosome"/>
</dbReference>
<dbReference type="EMBL" id="CP081135">
    <property type="protein sequence ID" value="UEL47389.1"/>
    <property type="molecule type" value="Genomic_DNA"/>
</dbReference>
<evidence type="ECO:0000313" key="1">
    <source>
        <dbReference type="EMBL" id="UEL47389.1"/>
    </source>
</evidence>
<gene>
    <name evidence="1" type="ORF">JW646_17460</name>
</gene>
<protein>
    <submittedName>
        <fullName evidence="1">Uncharacterized protein</fullName>
    </submittedName>
</protein>
<dbReference type="KEGG" id="tem:JW646_17460"/>